<gene>
    <name evidence="3" type="ORF">DXC17_04710</name>
</gene>
<organism evidence="3 4">
    <name type="scientific">Phocaeicola plebeius</name>
    <dbReference type="NCBI Taxonomy" id="310297"/>
    <lineage>
        <taxon>Bacteria</taxon>
        <taxon>Pseudomonadati</taxon>
        <taxon>Bacteroidota</taxon>
        <taxon>Bacteroidia</taxon>
        <taxon>Bacteroidales</taxon>
        <taxon>Bacteroidaceae</taxon>
        <taxon>Phocaeicola</taxon>
    </lineage>
</organism>
<dbReference type="Gene3D" id="3.90.1530.30">
    <property type="match status" value="1"/>
</dbReference>
<dbReference type="InterPro" id="IPR041468">
    <property type="entry name" value="HTH_ParB/Spo0J"/>
</dbReference>
<dbReference type="PANTHER" id="PTHR33375:SF7">
    <property type="entry name" value="CHROMOSOME 2-PARTITIONING PROTEIN PARB-RELATED"/>
    <property type="match status" value="1"/>
</dbReference>
<name>A0A3E4WHF4_9BACT</name>
<dbReference type="InterPro" id="IPR036086">
    <property type="entry name" value="ParB/Sulfiredoxin_sf"/>
</dbReference>
<dbReference type="EMBL" id="QSTF01000007">
    <property type="protein sequence ID" value="RGM41615.1"/>
    <property type="molecule type" value="Genomic_DNA"/>
</dbReference>
<comment type="caution">
    <text evidence="3">The sequence shown here is derived from an EMBL/GenBank/DDBJ whole genome shotgun (WGS) entry which is preliminary data.</text>
</comment>
<dbReference type="InterPro" id="IPR003115">
    <property type="entry name" value="ParB_N"/>
</dbReference>
<evidence type="ECO:0000313" key="3">
    <source>
        <dbReference type="EMBL" id="RGM41615.1"/>
    </source>
</evidence>
<protein>
    <submittedName>
        <fullName evidence="3">ParB/RepB/Spo0J family partition protein</fullName>
    </submittedName>
</protein>
<reference evidence="3 4" key="1">
    <citation type="submission" date="2018-08" db="EMBL/GenBank/DDBJ databases">
        <title>A genome reference for cultivated species of the human gut microbiota.</title>
        <authorList>
            <person name="Zou Y."/>
            <person name="Xue W."/>
            <person name="Luo G."/>
        </authorList>
    </citation>
    <scope>NUCLEOTIDE SEQUENCE [LARGE SCALE GENOMIC DNA]</scope>
    <source>
        <strain evidence="3 4">OM08-14</strain>
    </source>
</reference>
<dbReference type="SUPFAM" id="SSF109709">
    <property type="entry name" value="KorB DNA-binding domain-like"/>
    <property type="match status" value="1"/>
</dbReference>
<dbReference type="GO" id="GO:0003677">
    <property type="term" value="F:DNA binding"/>
    <property type="evidence" value="ECO:0007669"/>
    <property type="project" value="InterPro"/>
</dbReference>
<dbReference type="Pfam" id="PF02195">
    <property type="entry name" value="ParB_N"/>
    <property type="match status" value="1"/>
</dbReference>
<dbReference type="RefSeq" id="WP_117747524.1">
    <property type="nucleotide sequence ID" value="NZ_JAQCSP010000004.1"/>
</dbReference>
<dbReference type="InterPro" id="IPR050336">
    <property type="entry name" value="Chromosome_partition/occlusion"/>
</dbReference>
<evidence type="ECO:0000259" key="2">
    <source>
        <dbReference type="SMART" id="SM00470"/>
    </source>
</evidence>
<dbReference type="PANTHER" id="PTHR33375">
    <property type="entry name" value="CHROMOSOME-PARTITIONING PROTEIN PARB-RELATED"/>
    <property type="match status" value="1"/>
</dbReference>
<evidence type="ECO:0000313" key="4">
    <source>
        <dbReference type="Proteomes" id="UP000260780"/>
    </source>
</evidence>
<dbReference type="SUPFAM" id="SSF110849">
    <property type="entry name" value="ParB/Sulfiredoxin"/>
    <property type="match status" value="1"/>
</dbReference>
<proteinExistence type="inferred from homology"/>
<comment type="similarity">
    <text evidence="1">Belongs to the ParB family.</text>
</comment>
<dbReference type="GO" id="GO:0005694">
    <property type="term" value="C:chromosome"/>
    <property type="evidence" value="ECO:0007669"/>
    <property type="project" value="TreeGrafter"/>
</dbReference>
<dbReference type="GO" id="GO:0007059">
    <property type="term" value="P:chromosome segregation"/>
    <property type="evidence" value="ECO:0007669"/>
    <property type="project" value="TreeGrafter"/>
</dbReference>
<dbReference type="InterPro" id="IPR004437">
    <property type="entry name" value="ParB/RepB/Spo0J"/>
</dbReference>
<dbReference type="Pfam" id="PF17762">
    <property type="entry name" value="HTH_ParB"/>
    <property type="match status" value="1"/>
</dbReference>
<dbReference type="AlphaFoldDB" id="A0A3E4WHF4"/>
<dbReference type="Gene3D" id="1.10.10.2830">
    <property type="match status" value="1"/>
</dbReference>
<evidence type="ECO:0000256" key="1">
    <source>
        <dbReference type="ARBA" id="ARBA00006295"/>
    </source>
</evidence>
<dbReference type="SMART" id="SM00470">
    <property type="entry name" value="ParB"/>
    <property type="match status" value="1"/>
</dbReference>
<dbReference type="NCBIfam" id="TIGR00180">
    <property type="entry name" value="parB_part"/>
    <property type="match status" value="1"/>
</dbReference>
<feature type="domain" description="ParB-like N-terminal" evidence="2">
    <location>
        <begin position="5"/>
        <end position="116"/>
    </location>
</feature>
<accession>A0A3E4WHF4</accession>
<sequence length="552" mass="64537">MAQIEKIPVMYIHTSPMNPRKTFDEAKIEELAQNIEEQGLLQPITVRKISDEETHIDEETGEVVSVEPRYEIVCGERRFRAWNMLAKKSDKYNEIPCIVREMTDEQAFDAMITENLQRQDVDPVEEAIAFSLLLENGNAVEDIAVRFGKSIRFIQDRVKLKGLIPELIDMLRQELIPISGAMLLAKLDIDAQKEFYNENVNGESAASISDIKEYIDDLFCVIDKAQFFSEDNFSDSIPSCSGCINNTANHGCLFYEMKGKEQKCINRECFEKKQQEYVKYRVMKEADNLVKKGEPLTFGKSVILIESPKSWDNENEKKRKEDAVRMYNDIGFEVVYDNVFDHQCWYNEGDERIAEKLENNELYRCIEVLNYRRPEFKVSFYYLKKSSSVKGACTVSKQIEAENIRQKIKRNKELMVEKSTETMRKWADDMTDYTSKSDGMTLNEQTILDVLVLKNFGYQFLNSIGLKTGQMDMVKYVTDNAKDRNRWYREFIRTKLSEASVMYDSQLKELQNMLFSEQYPEKYNEMTSKLKSAYSKKEEKMNERLKELESEQ</sequence>
<dbReference type="Proteomes" id="UP000260780">
    <property type="component" value="Unassembled WGS sequence"/>
</dbReference>